<evidence type="ECO:0000256" key="3">
    <source>
        <dbReference type="ARBA" id="ARBA00022989"/>
    </source>
</evidence>
<dbReference type="GO" id="GO:0000139">
    <property type="term" value="C:Golgi membrane"/>
    <property type="evidence" value="ECO:0007669"/>
    <property type="project" value="UniProtKB-SubCell"/>
</dbReference>
<dbReference type="GO" id="GO:0045492">
    <property type="term" value="P:xylan biosynthetic process"/>
    <property type="evidence" value="ECO:0007669"/>
    <property type="project" value="InterPro"/>
</dbReference>
<evidence type="ECO:0000256" key="1">
    <source>
        <dbReference type="ARBA" id="ARBA00004194"/>
    </source>
</evidence>
<accession>A0AAV1X0D0</accession>
<evidence type="ECO:0000256" key="4">
    <source>
        <dbReference type="ARBA" id="ARBA00023136"/>
    </source>
</evidence>
<proteinExistence type="predicted"/>
<comment type="caution">
    <text evidence="5">The sequence shown here is derived from an EMBL/GenBank/DDBJ whole genome shotgun (WGS) entry which is preliminary data.</text>
</comment>
<sequence length="56" mass="6508">MEDGECKRVRNPRFSKCQLSNKGLPSEVYDIIEWDVIMIDGLKGYFDEAPGKMREI</sequence>
<keyword evidence="4" id="KW-0472">Membrane</keyword>
<evidence type="ECO:0000256" key="2">
    <source>
        <dbReference type="ARBA" id="ARBA00022692"/>
    </source>
</evidence>
<dbReference type="InterPro" id="IPR006514">
    <property type="entry name" value="IRX15/GXM/AGM"/>
</dbReference>
<name>A0AAV1X0D0_LUPLU</name>
<evidence type="ECO:0000313" key="6">
    <source>
        <dbReference type="Proteomes" id="UP001497480"/>
    </source>
</evidence>
<keyword evidence="3" id="KW-1133">Transmembrane helix</keyword>
<dbReference type="EMBL" id="CAXHTB010000011">
    <property type="protein sequence ID" value="CAL0315120.1"/>
    <property type="molecule type" value="Genomic_DNA"/>
</dbReference>
<dbReference type="AlphaFoldDB" id="A0AAV1X0D0"/>
<reference evidence="5 6" key="1">
    <citation type="submission" date="2024-03" db="EMBL/GenBank/DDBJ databases">
        <authorList>
            <person name="Martinez-Hernandez J."/>
        </authorList>
    </citation>
    <scope>NUCLEOTIDE SEQUENCE [LARGE SCALE GENOMIC DNA]</scope>
</reference>
<protein>
    <submittedName>
        <fullName evidence="5">Uncharacterized protein</fullName>
    </submittedName>
</protein>
<organism evidence="5 6">
    <name type="scientific">Lupinus luteus</name>
    <name type="common">European yellow lupine</name>
    <dbReference type="NCBI Taxonomy" id="3873"/>
    <lineage>
        <taxon>Eukaryota</taxon>
        <taxon>Viridiplantae</taxon>
        <taxon>Streptophyta</taxon>
        <taxon>Embryophyta</taxon>
        <taxon>Tracheophyta</taxon>
        <taxon>Spermatophyta</taxon>
        <taxon>Magnoliopsida</taxon>
        <taxon>eudicotyledons</taxon>
        <taxon>Gunneridae</taxon>
        <taxon>Pentapetalae</taxon>
        <taxon>rosids</taxon>
        <taxon>fabids</taxon>
        <taxon>Fabales</taxon>
        <taxon>Fabaceae</taxon>
        <taxon>Papilionoideae</taxon>
        <taxon>50 kb inversion clade</taxon>
        <taxon>genistoids sensu lato</taxon>
        <taxon>core genistoids</taxon>
        <taxon>Genisteae</taxon>
        <taxon>Lupinus</taxon>
    </lineage>
</organism>
<dbReference type="Pfam" id="PF21729">
    <property type="entry name" value="IRX15_IRX15L_GXM"/>
    <property type="match status" value="1"/>
</dbReference>
<keyword evidence="2" id="KW-0812">Transmembrane</keyword>
<keyword evidence="6" id="KW-1185">Reference proteome</keyword>
<dbReference type="PANTHER" id="PTHR31444">
    <property type="entry name" value="OS11G0490100 PROTEIN"/>
    <property type="match status" value="1"/>
</dbReference>
<dbReference type="Proteomes" id="UP001497480">
    <property type="component" value="Unassembled WGS sequence"/>
</dbReference>
<evidence type="ECO:0000313" key="5">
    <source>
        <dbReference type="EMBL" id="CAL0315120.1"/>
    </source>
</evidence>
<comment type="subcellular location">
    <subcellularLocation>
        <location evidence="1">Golgi apparatus membrane</location>
        <topology evidence="1">Single-pass membrane protein</topology>
    </subcellularLocation>
</comment>
<gene>
    <name evidence="5" type="ORF">LLUT_LOCUS16180</name>
</gene>